<organism evidence="3 4">
    <name type="scientific">Paraburkholderia kirstenboschensis</name>
    <dbReference type="NCBI Taxonomy" id="1245436"/>
    <lineage>
        <taxon>Bacteria</taxon>
        <taxon>Pseudomonadati</taxon>
        <taxon>Pseudomonadota</taxon>
        <taxon>Betaproteobacteria</taxon>
        <taxon>Burkholderiales</taxon>
        <taxon>Burkholderiaceae</taxon>
        <taxon>Paraburkholderia</taxon>
    </lineage>
</organism>
<dbReference type="EMBL" id="CP136511">
    <property type="protein sequence ID" value="WOD13549.1"/>
    <property type="molecule type" value="Genomic_DNA"/>
</dbReference>
<reference evidence="3 4" key="1">
    <citation type="submission" date="2023-10" db="EMBL/GenBank/DDBJ databases">
        <title>Surface-active antibiotics is a multifunctional adaptation for post-fire microbes.</title>
        <authorList>
            <person name="Liu M.D."/>
            <person name="Du Y."/>
            <person name="Koupaei S.K."/>
            <person name="Kim N.R."/>
            <person name="Zhang W."/>
            <person name="Traxler M.F."/>
        </authorList>
    </citation>
    <scope>NUCLEOTIDE SEQUENCE [LARGE SCALE GENOMIC DNA]</scope>
    <source>
        <strain evidence="3 4">F3</strain>
    </source>
</reference>
<dbReference type="InterPro" id="IPR002201">
    <property type="entry name" value="Glyco_trans_9"/>
</dbReference>
<dbReference type="Gene3D" id="3.40.50.2000">
    <property type="entry name" value="Glycogen Phosphorylase B"/>
    <property type="match status" value="1"/>
</dbReference>
<dbReference type="Pfam" id="PF01075">
    <property type="entry name" value="Glyco_transf_9"/>
    <property type="match status" value="1"/>
</dbReference>
<evidence type="ECO:0000256" key="2">
    <source>
        <dbReference type="ARBA" id="ARBA00022679"/>
    </source>
</evidence>
<dbReference type="RefSeq" id="WP_317015108.1">
    <property type="nucleotide sequence ID" value="NZ_CP136511.1"/>
</dbReference>
<keyword evidence="4" id="KW-1185">Reference proteome</keyword>
<keyword evidence="1" id="KW-0328">Glycosyltransferase</keyword>
<dbReference type="Proteomes" id="UP001302652">
    <property type="component" value="Chromosome 3"/>
</dbReference>
<evidence type="ECO:0000313" key="4">
    <source>
        <dbReference type="Proteomes" id="UP001302652"/>
    </source>
</evidence>
<gene>
    <name evidence="3" type="ORF">RW095_05980</name>
</gene>
<dbReference type="InterPro" id="IPR051199">
    <property type="entry name" value="LPS_LOS_Heptosyltrfase"/>
</dbReference>
<dbReference type="PANTHER" id="PTHR30160">
    <property type="entry name" value="TETRAACYLDISACCHARIDE 4'-KINASE-RELATED"/>
    <property type="match status" value="1"/>
</dbReference>
<dbReference type="SUPFAM" id="SSF53756">
    <property type="entry name" value="UDP-Glycosyltransferase/glycogen phosphorylase"/>
    <property type="match status" value="1"/>
</dbReference>
<name>A0ABZ0E8J8_9BURK</name>
<sequence>MLAKYTVVLQLHRDRPIDLGTRHPGFINLHEVEYAQSGQCMAERCADFVAGRFNLDDVVVSNGINPAKHLRLRRCDLRVALHPEASTDDKRWLAGRFIRLSHRLEAFGFKVEFALGPQEHSRWDDLGRDTLRLCSFTSTASLAEWLYESGWFIGNDSGVGHLASSLGCRRSPSFGDAALRKDGGRDSRWPRLCSRRGGCLLQG</sequence>
<protein>
    <submittedName>
        <fullName evidence="3">Glycosyltransferase family 9 protein</fullName>
    </submittedName>
</protein>
<evidence type="ECO:0000313" key="3">
    <source>
        <dbReference type="EMBL" id="WOD13549.1"/>
    </source>
</evidence>
<evidence type="ECO:0000256" key="1">
    <source>
        <dbReference type="ARBA" id="ARBA00022676"/>
    </source>
</evidence>
<accession>A0ABZ0E8J8</accession>
<keyword evidence="2" id="KW-0808">Transferase</keyword>
<proteinExistence type="predicted"/>